<dbReference type="CDD" id="cd00685">
    <property type="entry name" value="Trans_IPPS_HT"/>
    <property type="match status" value="1"/>
</dbReference>
<comment type="cofactor">
    <cofactor evidence="1">
        <name>Mg(2+)</name>
        <dbReference type="ChEBI" id="CHEBI:18420"/>
    </cofactor>
</comment>
<dbReference type="FunFam" id="1.10.600.10:FF:000001">
    <property type="entry name" value="Geranylgeranyl diphosphate synthase"/>
    <property type="match status" value="1"/>
</dbReference>
<accession>A0A0M7ABU2</accession>
<dbReference type="GO" id="GO:0046872">
    <property type="term" value="F:metal ion binding"/>
    <property type="evidence" value="ECO:0007669"/>
    <property type="project" value="UniProtKB-KW"/>
</dbReference>
<dbReference type="EMBL" id="CXWD01000011">
    <property type="protein sequence ID" value="CTQ71912.1"/>
    <property type="molecule type" value="Genomic_DNA"/>
</dbReference>
<dbReference type="PROSITE" id="PS00444">
    <property type="entry name" value="POLYPRENYL_SYNTHASE_2"/>
    <property type="match status" value="1"/>
</dbReference>
<dbReference type="RefSeq" id="WP_055672476.1">
    <property type="nucleotide sequence ID" value="NZ_CXWD01000011.1"/>
</dbReference>
<dbReference type="InterPro" id="IPR033749">
    <property type="entry name" value="Polyprenyl_synt_CS"/>
</dbReference>
<keyword evidence="4" id="KW-0479">Metal-binding</keyword>
<evidence type="ECO:0000256" key="4">
    <source>
        <dbReference type="ARBA" id="ARBA00022723"/>
    </source>
</evidence>
<dbReference type="GO" id="GO:0004659">
    <property type="term" value="F:prenyltransferase activity"/>
    <property type="evidence" value="ECO:0007669"/>
    <property type="project" value="InterPro"/>
</dbReference>
<keyword evidence="3 8" id="KW-0808">Transferase</keyword>
<name>A0A0M7ABU2_9HYPH</name>
<evidence type="ECO:0000256" key="3">
    <source>
        <dbReference type="ARBA" id="ARBA00022679"/>
    </source>
</evidence>
<keyword evidence="10" id="KW-1185">Reference proteome</keyword>
<sequence>MDLSDRIETGMQTAIRYATANGCPQKLGNALKYAVFPGGARIRPRLCLAVSLACGDKDPRVANACATAIELLHCASLVHDDLPCFDNAATRRGKPSVHKEYGEEIALLVGDGLIVTAFETLARETLHAPEQTARLVATIANAVGSPYGIVAGQAWESEEKINITAYHRAKTASLFTGAVSAGALSSYGNPLDWYALADALGAAYQVADDLYDAMDDTDSMGKPAGQDAENGRPNLVAELGVQGALKKLQELVETAADSIPDCEGADLLSAMIHKEAKRLMPAKLAASAA</sequence>
<evidence type="ECO:0000256" key="7">
    <source>
        <dbReference type="ARBA" id="ARBA00069024"/>
    </source>
</evidence>
<evidence type="ECO:0000256" key="2">
    <source>
        <dbReference type="ARBA" id="ARBA00006706"/>
    </source>
</evidence>
<evidence type="ECO:0000313" key="9">
    <source>
        <dbReference type="EMBL" id="CTQ71912.1"/>
    </source>
</evidence>
<dbReference type="InterPro" id="IPR000092">
    <property type="entry name" value="Polyprenyl_synt"/>
</dbReference>
<keyword evidence="5" id="KW-0460">Magnesium</keyword>
<gene>
    <name evidence="9" type="ORF">LAX5112_02970</name>
</gene>
<evidence type="ECO:0000313" key="10">
    <source>
        <dbReference type="Proteomes" id="UP000053235"/>
    </source>
</evidence>
<dbReference type="Gene3D" id="1.10.600.10">
    <property type="entry name" value="Farnesyl Diphosphate Synthase"/>
    <property type="match status" value="1"/>
</dbReference>
<evidence type="ECO:0000256" key="6">
    <source>
        <dbReference type="ARBA" id="ARBA00023229"/>
    </source>
</evidence>
<dbReference type="SUPFAM" id="SSF48576">
    <property type="entry name" value="Terpenoid synthases"/>
    <property type="match status" value="1"/>
</dbReference>
<proteinExistence type="inferred from homology"/>
<dbReference type="Proteomes" id="UP000053235">
    <property type="component" value="Unassembled WGS sequence"/>
</dbReference>
<evidence type="ECO:0000256" key="5">
    <source>
        <dbReference type="ARBA" id="ARBA00022842"/>
    </source>
</evidence>
<dbReference type="InterPro" id="IPR008949">
    <property type="entry name" value="Isoprenoid_synthase_dom_sf"/>
</dbReference>
<evidence type="ECO:0000256" key="8">
    <source>
        <dbReference type="RuleBase" id="RU004466"/>
    </source>
</evidence>
<dbReference type="SFLD" id="SFLDS00005">
    <property type="entry name" value="Isoprenoid_Synthase_Type_I"/>
    <property type="match status" value="1"/>
</dbReference>
<dbReference type="STRING" id="388408.LAX5112_02970"/>
<dbReference type="PANTHER" id="PTHR43281">
    <property type="entry name" value="FARNESYL DIPHOSPHATE SYNTHASE"/>
    <property type="match status" value="1"/>
</dbReference>
<dbReference type="OrthoDB" id="9805316at2"/>
<dbReference type="AlphaFoldDB" id="A0A0M7ABU2"/>
<dbReference type="PANTHER" id="PTHR43281:SF1">
    <property type="entry name" value="FARNESYL DIPHOSPHATE SYNTHASE"/>
    <property type="match status" value="1"/>
</dbReference>
<comment type="similarity">
    <text evidence="2 8">Belongs to the FPP/GGPP synthase family.</text>
</comment>
<dbReference type="GO" id="GO:0016114">
    <property type="term" value="P:terpenoid biosynthetic process"/>
    <property type="evidence" value="ECO:0007669"/>
    <property type="project" value="UniProtKB-ARBA"/>
</dbReference>
<protein>
    <recommendedName>
        <fullName evidence="7">Probable farnesyl diphosphate synthase</fullName>
    </recommendedName>
</protein>
<dbReference type="PROSITE" id="PS00723">
    <property type="entry name" value="POLYPRENYL_SYNTHASE_1"/>
    <property type="match status" value="1"/>
</dbReference>
<organism evidence="9 10">
    <name type="scientific">Roseibium alexandrii</name>
    <dbReference type="NCBI Taxonomy" id="388408"/>
    <lineage>
        <taxon>Bacteria</taxon>
        <taxon>Pseudomonadati</taxon>
        <taxon>Pseudomonadota</taxon>
        <taxon>Alphaproteobacteria</taxon>
        <taxon>Hyphomicrobiales</taxon>
        <taxon>Stappiaceae</taxon>
        <taxon>Roseibium</taxon>
    </lineage>
</organism>
<keyword evidence="6" id="KW-0414">Isoprene biosynthesis</keyword>
<reference evidence="10" key="1">
    <citation type="submission" date="2015-07" db="EMBL/GenBank/DDBJ databases">
        <authorList>
            <person name="Rodrigo-Torres Lidia"/>
            <person name="Arahal R.David."/>
        </authorList>
    </citation>
    <scope>NUCLEOTIDE SEQUENCE [LARGE SCALE GENOMIC DNA]</scope>
    <source>
        <strain evidence="10">CECT 5112</strain>
    </source>
</reference>
<evidence type="ECO:0000256" key="1">
    <source>
        <dbReference type="ARBA" id="ARBA00001946"/>
    </source>
</evidence>
<dbReference type="Pfam" id="PF00348">
    <property type="entry name" value="polyprenyl_synt"/>
    <property type="match status" value="1"/>
</dbReference>